<feature type="compositionally biased region" description="Basic and acidic residues" evidence="1">
    <location>
        <begin position="274"/>
        <end position="288"/>
    </location>
</feature>
<dbReference type="RefSeq" id="XP_013249048.1">
    <property type="nucleotide sequence ID" value="XM_013393594.1"/>
</dbReference>
<evidence type="ECO:0000256" key="1">
    <source>
        <dbReference type="SAM" id="MobiDB-lite"/>
    </source>
</evidence>
<dbReference type="GeneID" id="25268476"/>
<gene>
    <name evidence="2" type="ORF">EAH_00004060</name>
</gene>
<dbReference type="Proteomes" id="UP000018050">
    <property type="component" value="Unassembled WGS sequence"/>
</dbReference>
<dbReference type="OrthoDB" id="10570504at2759"/>
<feature type="compositionally biased region" description="Basic and acidic residues" evidence="1">
    <location>
        <begin position="387"/>
        <end position="402"/>
    </location>
</feature>
<accession>U6GPH6</accession>
<dbReference type="AlphaFoldDB" id="U6GPH6"/>
<feature type="region of interest" description="Disordered" evidence="1">
    <location>
        <begin position="251"/>
        <end position="476"/>
    </location>
</feature>
<feature type="compositionally biased region" description="Basic and acidic residues" evidence="1">
    <location>
        <begin position="303"/>
        <end position="325"/>
    </location>
</feature>
<name>U6GPH6_EIMAC</name>
<feature type="compositionally biased region" description="Polar residues" evidence="1">
    <location>
        <begin position="403"/>
        <end position="423"/>
    </location>
</feature>
<dbReference type="EMBL" id="HG671520">
    <property type="protein sequence ID" value="CDI81173.1"/>
    <property type="molecule type" value="Genomic_DNA"/>
</dbReference>
<evidence type="ECO:0000313" key="2">
    <source>
        <dbReference type="EMBL" id="CDI81173.1"/>
    </source>
</evidence>
<keyword evidence="3" id="KW-1185">Reference proteome</keyword>
<reference evidence="2" key="1">
    <citation type="submission" date="2013-10" db="EMBL/GenBank/DDBJ databases">
        <title>Genomic analysis of the causative agents of coccidiosis in chickens.</title>
        <authorList>
            <person name="Reid A.J."/>
            <person name="Blake D."/>
            <person name="Billington K."/>
            <person name="Browne H."/>
            <person name="Dunn M."/>
            <person name="Hung S."/>
            <person name="Kawahara F."/>
            <person name="Miranda-Saavedra D."/>
            <person name="Mourier T."/>
            <person name="Nagra H."/>
            <person name="Otto T.D."/>
            <person name="Rawlings N."/>
            <person name="Sanchez A."/>
            <person name="Sanders M."/>
            <person name="Subramaniam C."/>
            <person name="Tay Y."/>
            <person name="Dear P."/>
            <person name="Doerig C."/>
            <person name="Gruber A."/>
            <person name="Parkinson J."/>
            <person name="Shirley M."/>
            <person name="Wan K.L."/>
            <person name="Berriman M."/>
            <person name="Tomley F."/>
            <person name="Pain A."/>
        </authorList>
    </citation>
    <scope>NUCLEOTIDE SEQUENCE</scope>
    <source>
        <strain evidence="2">Houghton</strain>
    </source>
</reference>
<sequence length="504" mass="54408">MAQRATQYLEQPARGNLPGTRPLSVEEYECLATTHPYAVKHLVTKKVAPGLCADAVKRLPATRLPTALDAANQVQAGKCCSAVGGGRQGSRFLLSDKEAVVRRSIAQGHVRTGAAKTQRMHTNGNVVDLQPYASPPYSTENHETRGFAQFVTGQVGEQQLVSNIAKFPTFDGSSTGRQGIQAVDCFSSGNSKDGRKLILHDCAAVTNPEHYHKDELWQARLSGFHSPVKRTRCPEQTLAYQRSFTRIDKTKSSCPIHHNGENSDSAIVPSLETDPTRQYEFSRDRESARGSGRMGSVGGSHKASADKERCSPGGHEEGSRQREVSGHLGEVQVSGSSKEMRSGRCGADASRDGGETSRSMKATEGGRGEQLREGGGTAEAGASRIFKGNDKVRRVTHPEEQTQLRSSVGSSMRNTAFTGTEPANSGEFVCTSSGGTGYRSSELKARSQQNADGRPPSERRGFAAGVSEGDMRRVGPNVSDQAMHVVVRRSSRRNLYPDFAPLLY</sequence>
<proteinExistence type="predicted"/>
<evidence type="ECO:0000313" key="3">
    <source>
        <dbReference type="Proteomes" id="UP000018050"/>
    </source>
</evidence>
<organism evidence="2 3">
    <name type="scientific">Eimeria acervulina</name>
    <name type="common">Coccidian parasite</name>
    <dbReference type="NCBI Taxonomy" id="5801"/>
    <lineage>
        <taxon>Eukaryota</taxon>
        <taxon>Sar</taxon>
        <taxon>Alveolata</taxon>
        <taxon>Apicomplexa</taxon>
        <taxon>Conoidasida</taxon>
        <taxon>Coccidia</taxon>
        <taxon>Eucoccidiorida</taxon>
        <taxon>Eimeriorina</taxon>
        <taxon>Eimeriidae</taxon>
        <taxon>Eimeria</taxon>
    </lineage>
</organism>
<dbReference type="VEuPathDB" id="ToxoDB:EAH_00004060"/>
<protein>
    <submittedName>
        <fullName evidence="2">Uncharacterized protein</fullName>
    </submittedName>
</protein>
<reference evidence="2" key="2">
    <citation type="submission" date="2013-10" db="EMBL/GenBank/DDBJ databases">
        <authorList>
            <person name="Aslett M."/>
        </authorList>
    </citation>
    <scope>NUCLEOTIDE SEQUENCE</scope>
    <source>
        <strain evidence="2">Houghton</strain>
    </source>
</reference>